<dbReference type="Gene3D" id="1.20.120.1360">
    <property type="match status" value="1"/>
</dbReference>
<accession>A0A2M8PZG0</accession>
<comment type="caution">
    <text evidence="3">The sequence shown here is derived from an EMBL/GenBank/DDBJ whole genome shotgun (WGS) entry which is preliminary data.</text>
</comment>
<sequence length="195" mass="22093">MDIQHLVDRLEELIDEGRHIWLTKMTLIDEERALEIIDQMRISIPEEVDKARRVLNQRDRILAQANEEAARIIELAREKAETLIQRDAITQAAQNRAANIIEQARQEAEQMRADADNYVLEVLREFENHLVKTLSIVRNGINKIVQDREAARARPEPAPPKPAEPAKPPSTRLTTPSAPKPAEAPVEVGAESKPE</sequence>
<name>A0A2M8PZG0_9CHLR</name>
<evidence type="ECO:0000313" key="3">
    <source>
        <dbReference type="EMBL" id="PJF42937.1"/>
    </source>
</evidence>
<keyword evidence="1" id="KW-0175">Coiled coil</keyword>
<dbReference type="AlphaFoldDB" id="A0A2M8PZG0"/>
<evidence type="ECO:0008006" key="5">
    <source>
        <dbReference type="Google" id="ProtNLM"/>
    </source>
</evidence>
<feature type="compositionally biased region" description="Pro residues" evidence="2">
    <location>
        <begin position="156"/>
        <end position="168"/>
    </location>
</feature>
<feature type="coiled-coil region" evidence="1">
    <location>
        <begin position="48"/>
        <end position="121"/>
    </location>
</feature>
<gene>
    <name evidence="3" type="ORF">CUN50_02120</name>
</gene>
<feature type="region of interest" description="Disordered" evidence="2">
    <location>
        <begin position="148"/>
        <end position="195"/>
    </location>
</feature>
<dbReference type="EMBL" id="PGTL01000006">
    <property type="protein sequence ID" value="PJF42937.1"/>
    <property type="molecule type" value="Genomic_DNA"/>
</dbReference>
<organism evidence="3 4">
    <name type="scientific">Candidatus Thermofonsia Clade 1 bacterium</name>
    <dbReference type="NCBI Taxonomy" id="2364210"/>
    <lineage>
        <taxon>Bacteria</taxon>
        <taxon>Bacillati</taxon>
        <taxon>Chloroflexota</taxon>
        <taxon>Candidatus Thermofontia</taxon>
        <taxon>Candidatus Thermofonsia Clade 1</taxon>
    </lineage>
</organism>
<evidence type="ECO:0000313" key="4">
    <source>
        <dbReference type="Proteomes" id="UP000228947"/>
    </source>
</evidence>
<evidence type="ECO:0000256" key="2">
    <source>
        <dbReference type="SAM" id="MobiDB-lite"/>
    </source>
</evidence>
<dbReference type="Proteomes" id="UP000228947">
    <property type="component" value="Unassembled WGS sequence"/>
</dbReference>
<evidence type="ECO:0000256" key="1">
    <source>
        <dbReference type="SAM" id="Coils"/>
    </source>
</evidence>
<proteinExistence type="predicted"/>
<reference evidence="3 4" key="1">
    <citation type="submission" date="2017-11" db="EMBL/GenBank/DDBJ databases">
        <title>Evolution of Phototrophy in the Chloroflexi Phylum Driven by Horizontal Gene Transfer.</title>
        <authorList>
            <person name="Ward L.M."/>
            <person name="Hemp J."/>
            <person name="Shih P.M."/>
            <person name="Mcglynn S.E."/>
            <person name="Fischer W."/>
        </authorList>
    </citation>
    <scope>NUCLEOTIDE SEQUENCE [LARGE SCALE GENOMIC DNA]</scope>
    <source>
        <strain evidence="3">CP1_1M</strain>
    </source>
</reference>
<protein>
    <recommendedName>
        <fullName evidence="5">ATPase</fullName>
    </recommendedName>
</protein>
<dbReference type="CDD" id="cd06503">
    <property type="entry name" value="ATP-synt_Fo_b"/>
    <property type="match status" value="1"/>
</dbReference>